<dbReference type="Proteomes" id="UP000061348">
    <property type="component" value="Unassembled WGS sequence"/>
</dbReference>
<comment type="caution">
    <text evidence="2">The sequence shown here is derived from an EMBL/GenBank/DDBJ whole genome shotgun (WGS) entry which is preliminary data.</text>
</comment>
<reference evidence="2 3" key="1">
    <citation type="submission" date="2015-05" db="EMBL/GenBank/DDBJ databases">
        <title>A genomic and transcriptomic approach to investigate the blue pigment phenotype in Pseudomonas fluorescens.</title>
        <authorList>
            <person name="Andreani N.A."/>
            <person name="Cardazzo B."/>
        </authorList>
    </citation>
    <scope>NUCLEOTIDE SEQUENCE [LARGE SCALE GENOMIC DNA]</scope>
    <source>
        <strain evidence="2 3">Ps_22</strain>
    </source>
</reference>
<sequence length="270" mass="29026">MVTSQHGFQGIFRQGEGHADWLGLGDYRQGGGVVGGDEVADVKLAQTDPAADGRADFGEFQVELCVVHRALVGLDRALVLQHQRFGGVQGLLGDTVLGVQVAITLYIDLGVLQLGLVLQQGALGLEQGVLVAARVDFCQQVTGLDHLPFLEGDLDQLAAHPAAHINGVQRRDRTQRLVVHRELTQHCRGHAHRHWASGPAEARARHAGFTRVPGRSVFMGRAAGPEFPAQAGDNQQHEQAKQPAAGVAGGGLHGVINHWARELLLWEAER</sequence>
<proteinExistence type="predicted"/>
<name>A0A109LF35_PSEFL</name>
<evidence type="ECO:0000313" key="2">
    <source>
        <dbReference type="EMBL" id="KWV86433.1"/>
    </source>
</evidence>
<accession>A0A109LF35</accession>
<evidence type="ECO:0000256" key="1">
    <source>
        <dbReference type="SAM" id="MobiDB-lite"/>
    </source>
</evidence>
<feature type="region of interest" description="Disordered" evidence="1">
    <location>
        <begin position="222"/>
        <end position="249"/>
    </location>
</feature>
<organism evidence="2 3">
    <name type="scientific">Pseudomonas fluorescens</name>
    <dbReference type="NCBI Taxonomy" id="294"/>
    <lineage>
        <taxon>Bacteria</taxon>
        <taxon>Pseudomonadati</taxon>
        <taxon>Pseudomonadota</taxon>
        <taxon>Gammaproteobacteria</taxon>
        <taxon>Pseudomonadales</taxon>
        <taxon>Pseudomonadaceae</taxon>
        <taxon>Pseudomonas</taxon>
    </lineage>
</organism>
<dbReference type="AlphaFoldDB" id="A0A109LF35"/>
<protein>
    <submittedName>
        <fullName evidence="2">Uncharacterized protein</fullName>
    </submittedName>
</protein>
<evidence type="ECO:0000313" key="3">
    <source>
        <dbReference type="Proteomes" id="UP000061348"/>
    </source>
</evidence>
<dbReference type="EMBL" id="LCYA01000093">
    <property type="protein sequence ID" value="KWV86433.1"/>
    <property type="molecule type" value="Genomic_DNA"/>
</dbReference>
<dbReference type="PATRIC" id="fig|294.194.peg.4287"/>
<gene>
    <name evidence="2" type="ORF">PFLmoz3_03866</name>
</gene>